<dbReference type="SUPFAM" id="SSF52777">
    <property type="entry name" value="CoA-dependent acyltransferases"/>
    <property type="match status" value="2"/>
</dbReference>
<dbReference type="Gene3D" id="3.30.300.30">
    <property type="match status" value="1"/>
</dbReference>
<dbReference type="Pfam" id="PF00550">
    <property type="entry name" value="PP-binding"/>
    <property type="match status" value="1"/>
</dbReference>
<dbReference type="SUPFAM" id="SSF47336">
    <property type="entry name" value="ACP-like"/>
    <property type="match status" value="1"/>
</dbReference>
<dbReference type="InterPro" id="IPR020806">
    <property type="entry name" value="PKS_PP-bd"/>
</dbReference>
<evidence type="ECO:0000256" key="3">
    <source>
        <dbReference type="ARBA" id="ARBA00022450"/>
    </source>
</evidence>
<evidence type="ECO:0000259" key="5">
    <source>
        <dbReference type="PROSITE" id="PS50075"/>
    </source>
</evidence>
<dbReference type="GO" id="GO:0005829">
    <property type="term" value="C:cytosol"/>
    <property type="evidence" value="ECO:0007669"/>
    <property type="project" value="TreeGrafter"/>
</dbReference>
<dbReference type="PANTHER" id="PTHR45527">
    <property type="entry name" value="NONRIBOSOMAL PEPTIDE SYNTHETASE"/>
    <property type="match status" value="1"/>
</dbReference>
<dbReference type="Gene3D" id="3.40.50.12780">
    <property type="entry name" value="N-terminal domain of ligase-like"/>
    <property type="match status" value="1"/>
</dbReference>
<comment type="cofactor">
    <cofactor evidence="1">
        <name>pantetheine 4'-phosphate</name>
        <dbReference type="ChEBI" id="CHEBI:47942"/>
    </cofactor>
</comment>
<dbReference type="AlphaFoldDB" id="A0A6G4UF19"/>
<comment type="caution">
    <text evidence="6">The sequence shown here is derived from an EMBL/GenBank/DDBJ whole genome shotgun (WGS) entry which is preliminary data.</text>
</comment>
<dbReference type="InterPro" id="IPR009081">
    <property type="entry name" value="PP-bd_ACP"/>
</dbReference>
<gene>
    <name evidence="6" type="ORF">G5C51_41680</name>
</gene>
<evidence type="ECO:0000256" key="1">
    <source>
        <dbReference type="ARBA" id="ARBA00001957"/>
    </source>
</evidence>
<organism evidence="6 7">
    <name type="scientific">Streptomyces coryli</name>
    <dbReference type="NCBI Taxonomy" id="1128680"/>
    <lineage>
        <taxon>Bacteria</taxon>
        <taxon>Bacillati</taxon>
        <taxon>Actinomycetota</taxon>
        <taxon>Actinomycetes</taxon>
        <taxon>Kitasatosporales</taxon>
        <taxon>Streptomycetaceae</taxon>
        <taxon>Streptomyces</taxon>
    </lineage>
</organism>
<name>A0A6G4UF19_9ACTN</name>
<accession>A0A6G4UF19</accession>
<dbReference type="PANTHER" id="PTHR45527:SF1">
    <property type="entry name" value="FATTY ACID SYNTHASE"/>
    <property type="match status" value="1"/>
</dbReference>
<dbReference type="RefSeq" id="WP_240930288.1">
    <property type="nucleotide sequence ID" value="NZ_JAAKZV010000497.1"/>
</dbReference>
<feature type="non-terminal residue" evidence="6">
    <location>
        <position position="1"/>
    </location>
</feature>
<dbReference type="GO" id="GO:0003824">
    <property type="term" value="F:catalytic activity"/>
    <property type="evidence" value="ECO:0007669"/>
    <property type="project" value="InterPro"/>
</dbReference>
<dbReference type="InterPro" id="IPR006162">
    <property type="entry name" value="Ppantetheine_attach_site"/>
</dbReference>
<dbReference type="FunFam" id="1.10.1200.10:FF:000016">
    <property type="entry name" value="Non-ribosomal peptide synthase"/>
    <property type="match status" value="1"/>
</dbReference>
<dbReference type="GO" id="GO:0044550">
    <property type="term" value="P:secondary metabolite biosynthetic process"/>
    <property type="evidence" value="ECO:0007669"/>
    <property type="project" value="TreeGrafter"/>
</dbReference>
<evidence type="ECO:0000313" key="6">
    <source>
        <dbReference type="EMBL" id="NGN70381.1"/>
    </source>
</evidence>
<dbReference type="InterPro" id="IPR023213">
    <property type="entry name" value="CAT-like_dom_sf"/>
</dbReference>
<proteinExistence type="inferred from homology"/>
<dbReference type="SMART" id="SM00823">
    <property type="entry name" value="PKS_PP"/>
    <property type="match status" value="1"/>
</dbReference>
<feature type="non-terminal residue" evidence="6">
    <location>
        <position position="662"/>
    </location>
</feature>
<keyword evidence="4" id="KW-0597">Phosphoprotein</keyword>
<dbReference type="Gene3D" id="1.10.1200.10">
    <property type="entry name" value="ACP-like"/>
    <property type="match status" value="1"/>
</dbReference>
<dbReference type="GO" id="GO:0043041">
    <property type="term" value="P:amino acid activation for nonribosomal peptide biosynthetic process"/>
    <property type="evidence" value="ECO:0007669"/>
    <property type="project" value="TreeGrafter"/>
</dbReference>
<dbReference type="GO" id="GO:0072330">
    <property type="term" value="P:monocarboxylic acid biosynthetic process"/>
    <property type="evidence" value="ECO:0007669"/>
    <property type="project" value="UniProtKB-ARBA"/>
</dbReference>
<keyword evidence="3" id="KW-0596">Phosphopantetheine</keyword>
<dbReference type="GO" id="GO:0008610">
    <property type="term" value="P:lipid biosynthetic process"/>
    <property type="evidence" value="ECO:0007669"/>
    <property type="project" value="UniProtKB-ARBA"/>
</dbReference>
<dbReference type="PROSITE" id="PS50075">
    <property type="entry name" value="CARRIER"/>
    <property type="match status" value="1"/>
</dbReference>
<dbReference type="PROSITE" id="PS00012">
    <property type="entry name" value="PHOSPHOPANTETHEINE"/>
    <property type="match status" value="1"/>
</dbReference>
<dbReference type="CDD" id="cd19540">
    <property type="entry name" value="LCL_NRPS-like"/>
    <property type="match status" value="1"/>
</dbReference>
<keyword evidence="7" id="KW-1185">Reference proteome</keyword>
<evidence type="ECO:0000313" key="7">
    <source>
        <dbReference type="Proteomes" id="UP000481583"/>
    </source>
</evidence>
<reference evidence="6 7" key="1">
    <citation type="submission" date="2020-02" db="EMBL/GenBank/DDBJ databases">
        <title>Whole-genome analyses of novel actinobacteria.</title>
        <authorList>
            <person name="Sahin N."/>
        </authorList>
    </citation>
    <scope>NUCLEOTIDE SEQUENCE [LARGE SCALE GENOMIC DNA]</scope>
    <source>
        <strain evidence="6 7">A7024</strain>
    </source>
</reference>
<evidence type="ECO:0000256" key="2">
    <source>
        <dbReference type="ARBA" id="ARBA00006432"/>
    </source>
</evidence>
<dbReference type="Proteomes" id="UP000481583">
    <property type="component" value="Unassembled WGS sequence"/>
</dbReference>
<dbReference type="InterPro" id="IPR045851">
    <property type="entry name" value="AMP-bd_C_sf"/>
</dbReference>
<dbReference type="SMART" id="SM01294">
    <property type="entry name" value="PKS_PP_betabranch"/>
    <property type="match status" value="1"/>
</dbReference>
<dbReference type="GO" id="GO:0017000">
    <property type="term" value="P:antibiotic biosynthetic process"/>
    <property type="evidence" value="ECO:0007669"/>
    <property type="project" value="UniProtKB-ARBA"/>
</dbReference>
<evidence type="ECO:0000256" key="4">
    <source>
        <dbReference type="ARBA" id="ARBA00022553"/>
    </source>
</evidence>
<dbReference type="InterPro" id="IPR036736">
    <property type="entry name" value="ACP-like_sf"/>
</dbReference>
<dbReference type="InterPro" id="IPR001242">
    <property type="entry name" value="Condensation_dom"/>
</dbReference>
<sequence>TQLREHTASRLPEYMIPTVVPLEALPLTPNGKLDRTALPAPDFAGAAAGRSPATPLEATLCALFAEVLGLEEVGPEASFFDLGGDSLLAMRLIARIRAALDTELGIRGLFASPTAAGLARLVDGADGTDRESRIALRPQPRPEVLPLSYAQQRMWFLNRLEGAGEGAAYNLPLALRITGELDVAALEAALGDVADRHESLRTVFPETEGIPRQHVLQGSAGRPSLETVESTEDQVAEHIRGYVARRFDVGTELPWRVQLLLTGPSEAVLLLVTHHIAVDGWSMGILARDLEVAYAARQQGSAPGWEPLPVQYADYALWQRQVLGELDNPASLISEQLGYWREALAGAPEELALPTDRPRPAAASFRGEAASVQVDGQTHARLLEVARQANATMFMVAHAAVAVLLSRMGAGTDIPLGTVVAGRGDAALDDLAGFFVNTLVLRADLSGDPTVAELLARVRQTDLDAYAHQDVPFERLVDDLNPVRSLGRHPLFQVSVGVQNRLQSDGEWKLPGLHVEGLPPASPGARFDLSVDLAEQLDEDGAPSGMDGSILYACDLFDADTGRALAERFVRVLEQIAADPQRRLSEIDVLGGVERSLVVEGWNETARPVSGGSLVELFAAQVERSPGAVAVVGEGVEWSYAHLDDRSTRVACELIARGVGRG</sequence>
<dbReference type="GO" id="GO:0031177">
    <property type="term" value="F:phosphopantetheine binding"/>
    <property type="evidence" value="ECO:0007669"/>
    <property type="project" value="InterPro"/>
</dbReference>
<dbReference type="SUPFAM" id="SSF56801">
    <property type="entry name" value="Acetyl-CoA synthetase-like"/>
    <property type="match status" value="2"/>
</dbReference>
<dbReference type="EMBL" id="JAAKZV010000497">
    <property type="protein sequence ID" value="NGN70381.1"/>
    <property type="molecule type" value="Genomic_DNA"/>
</dbReference>
<dbReference type="Gene3D" id="3.30.559.10">
    <property type="entry name" value="Chloramphenicol acetyltransferase-like domain"/>
    <property type="match status" value="1"/>
</dbReference>
<feature type="domain" description="Carrier" evidence="5">
    <location>
        <begin position="51"/>
        <end position="126"/>
    </location>
</feature>
<dbReference type="InterPro" id="IPR042099">
    <property type="entry name" value="ANL_N_sf"/>
</dbReference>
<dbReference type="Gene3D" id="3.30.559.30">
    <property type="entry name" value="Nonribosomal peptide synthetase, condensation domain"/>
    <property type="match status" value="1"/>
</dbReference>
<comment type="similarity">
    <text evidence="2">Belongs to the ATP-dependent AMP-binding enzyme family.</text>
</comment>
<dbReference type="Pfam" id="PF00668">
    <property type="entry name" value="Condensation"/>
    <property type="match status" value="1"/>
</dbReference>
<protein>
    <submittedName>
        <fullName evidence="6">Non-ribosomal peptide synthetase</fullName>
    </submittedName>
</protein>